<feature type="compositionally biased region" description="Low complexity" evidence="1">
    <location>
        <begin position="1"/>
        <end position="10"/>
    </location>
</feature>
<evidence type="ECO:0000313" key="2">
    <source>
        <dbReference type="EMBL" id="MBW0523295.1"/>
    </source>
</evidence>
<comment type="caution">
    <text evidence="2">The sequence shown here is derived from an EMBL/GenBank/DDBJ whole genome shotgun (WGS) entry which is preliminary data.</text>
</comment>
<keyword evidence="3" id="KW-1185">Reference proteome</keyword>
<dbReference type="AlphaFoldDB" id="A0A9Q3EQF3"/>
<dbReference type="EMBL" id="AVOT02030175">
    <property type="protein sequence ID" value="MBW0523295.1"/>
    <property type="molecule type" value="Genomic_DNA"/>
</dbReference>
<gene>
    <name evidence="2" type="ORF">O181_063010</name>
</gene>
<feature type="region of interest" description="Disordered" evidence="1">
    <location>
        <begin position="1"/>
        <end position="52"/>
    </location>
</feature>
<dbReference type="Proteomes" id="UP000765509">
    <property type="component" value="Unassembled WGS sequence"/>
</dbReference>
<organism evidence="2 3">
    <name type="scientific">Austropuccinia psidii MF-1</name>
    <dbReference type="NCBI Taxonomy" id="1389203"/>
    <lineage>
        <taxon>Eukaryota</taxon>
        <taxon>Fungi</taxon>
        <taxon>Dikarya</taxon>
        <taxon>Basidiomycota</taxon>
        <taxon>Pucciniomycotina</taxon>
        <taxon>Pucciniomycetes</taxon>
        <taxon>Pucciniales</taxon>
        <taxon>Sphaerophragmiaceae</taxon>
        <taxon>Austropuccinia</taxon>
    </lineage>
</organism>
<sequence>MQFMSPSPACSKPPPPQLSLLMNRLPNPPDENDHMISPQIYKDEPGFFSPENSQTEATTVILEKINKLEKKISQRNLPNDLTTLLIRLCKKIESLTKK</sequence>
<reference evidence="2" key="1">
    <citation type="submission" date="2021-03" db="EMBL/GenBank/DDBJ databases">
        <title>Draft genome sequence of rust myrtle Austropuccinia psidii MF-1, a brazilian biotype.</title>
        <authorList>
            <person name="Quecine M.C."/>
            <person name="Pachon D.M.R."/>
            <person name="Bonatelli M.L."/>
            <person name="Correr F.H."/>
            <person name="Franceschini L.M."/>
            <person name="Leite T.F."/>
            <person name="Margarido G.R.A."/>
            <person name="Almeida C.A."/>
            <person name="Ferrarezi J.A."/>
            <person name="Labate C.A."/>
        </authorList>
    </citation>
    <scope>NUCLEOTIDE SEQUENCE</scope>
    <source>
        <strain evidence="2">MF-1</strain>
    </source>
</reference>
<accession>A0A9Q3EQF3</accession>
<name>A0A9Q3EQF3_9BASI</name>
<proteinExistence type="predicted"/>
<evidence type="ECO:0000256" key="1">
    <source>
        <dbReference type="SAM" id="MobiDB-lite"/>
    </source>
</evidence>
<evidence type="ECO:0000313" key="3">
    <source>
        <dbReference type="Proteomes" id="UP000765509"/>
    </source>
</evidence>
<protein>
    <submittedName>
        <fullName evidence="2">Uncharacterized protein</fullName>
    </submittedName>
</protein>